<dbReference type="GO" id="GO:0030170">
    <property type="term" value="F:pyridoxal phosphate binding"/>
    <property type="evidence" value="ECO:0007669"/>
    <property type="project" value="InterPro"/>
</dbReference>
<organism evidence="2 3">
    <name type="scientific">Flagellimonas olearia</name>
    <dbReference type="NCBI Taxonomy" id="552546"/>
    <lineage>
        <taxon>Bacteria</taxon>
        <taxon>Pseudomonadati</taxon>
        <taxon>Bacteroidota</taxon>
        <taxon>Flavobacteriia</taxon>
        <taxon>Flavobacteriales</taxon>
        <taxon>Flavobacteriaceae</taxon>
        <taxon>Flagellimonas</taxon>
    </lineage>
</organism>
<keyword evidence="3" id="KW-1185">Reference proteome</keyword>
<dbReference type="SUPFAM" id="SSF50800">
    <property type="entry name" value="PK beta-barrel domain-like"/>
    <property type="match status" value="1"/>
</dbReference>
<dbReference type="GO" id="GO:0003824">
    <property type="term" value="F:catalytic activity"/>
    <property type="evidence" value="ECO:0007669"/>
    <property type="project" value="InterPro"/>
</dbReference>
<dbReference type="InterPro" id="IPR005302">
    <property type="entry name" value="MoCF_Sase_C"/>
</dbReference>
<dbReference type="InterPro" id="IPR011037">
    <property type="entry name" value="Pyrv_Knase-like_insert_dom_sf"/>
</dbReference>
<dbReference type="Gene3D" id="2.40.33.20">
    <property type="entry name" value="PK beta-barrel domain-like"/>
    <property type="match status" value="1"/>
</dbReference>
<evidence type="ECO:0000259" key="1">
    <source>
        <dbReference type="PROSITE" id="PS51340"/>
    </source>
</evidence>
<accession>A0A444VH92</accession>
<proteinExistence type="predicted"/>
<evidence type="ECO:0000313" key="3">
    <source>
        <dbReference type="Proteomes" id="UP000290261"/>
    </source>
</evidence>
<dbReference type="GO" id="GO:0030151">
    <property type="term" value="F:molybdenum ion binding"/>
    <property type="evidence" value="ECO:0007669"/>
    <property type="project" value="InterPro"/>
</dbReference>
<dbReference type="PROSITE" id="PS51340">
    <property type="entry name" value="MOSC"/>
    <property type="match status" value="1"/>
</dbReference>
<feature type="domain" description="MOSC" evidence="1">
    <location>
        <begin position="28"/>
        <end position="163"/>
    </location>
</feature>
<comment type="caution">
    <text evidence="2">The sequence shown here is derived from an EMBL/GenBank/DDBJ whole genome shotgun (WGS) entry which is preliminary data.</text>
</comment>
<dbReference type="EMBL" id="JJMP01000012">
    <property type="protein sequence ID" value="RYC50131.1"/>
    <property type="molecule type" value="Genomic_DNA"/>
</dbReference>
<dbReference type="AlphaFoldDB" id="A0A444VH92"/>
<dbReference type="PANTHER" id="PTHR30212:SF2">
    <property type="entry name" value="PROTEIN YIIM"/>
    <property type="match status" value="1"/>
</dbReference>
<evidence type="ECO:0000313" key="2">
    <source>
        <dbReference type="EMBL" id="RYC50131.1"/>
    </source>
</evidence>
<dbReference type="PANTHER" id="PTHR30212">
    <property type="entry name" value="PROTEIN YIIM"/>
    <property type="match status" value="1"/>
</dbReference>
<dbReference type="Pfam" id="PF03473">
    <property type="entry name" value="MOSC"/>
    <property type="match status" value="1"/>
</dbReference>
<protein>
    <submittedName>
        <fullName evidence="2">Sulfurase</fullName>
    </submittedName>
</protein>
<sequence>MQIISTNLGKPTEISWNGKLITTGIYKSPLDTPLLLETENVSGDTIGDPKVHGGIYKACYLFSAEQYPYWKEKYPHLEWNWGMFGENLTVKGLDESQIRVGNIYRLGTALVQITQPREPCFKLGLKFGTQQILKQFIDHGWPGTYVRILEVGKVSSGDTMDLVEESNNPLTTQQFYRLLYDKEKDQSILKLAISNDSLPLHKRERLKKFL</sequence>
<gene>
    <name evidence="2" type="ORF">DN53_06525</name>
</gene>
<dbReference type="Proteomes" id="UP000290261">
    <property type="component" value="Unassembled WGS sequence"/>
</dbReference>
<reference evidence="2 3" key="1">
    <citation type="submission" date="2014-04" db="EMBL/GenBank/DDBJ databases">
        <title>Whole genome of Muricauda olearia.</title>
        <authorList>
            <person name="Zhang X.-H."/>
            <person name="Tang K."/>
        </authorList>
    </citation>
    <scope>NUCLEOTIDE SEQUENCE [LARGE SCALE GENOMIC DNA]</scope>
    <source>
        <strain evidence="2 3">Th120</strain>
    </source>
</reference>
<name>A0A444VH92_9FLAO</name>
<dbReference type="InterPro" id="IPR052353">
    <property type="entry name" value="Benzoxazolinone_Detox_Enz"/>
</dbReference>